<reference evidence="5 6" key="1">
    <citation type="submission" date="2020-02" db="EMBL/GenBank/DDBJ databases">
        <title>Acidophilic actinobacteria isolated from forest soil.</title>
        <authorList>
            <person name="Golinska P."/>
        </authorList>
    </citation>
    <scope>NUCLEOTIDE SEQUENCE [LARGE SCALE GENOMIC DNA]</scope>
    <source>
        <strain evidence="5 6">NL8</strain>
    </source>
</reference>
<dbReference type="EMBL" id="JAAFYZ010000028">
    <property type="protein sequence ID" value="MBS2547434.1"/>
    <property type="molecule type" value="Genomic_DNA"/>
</dbReference>
<protein>
    <submittedName>
        <fullName evidence="5">Response regulator transcription factor</fullName>
    </submittedName>
</protein>
<keyword evidence="2" id="KW-0238">DNA-binding</keyword>
<dbReference type="InterPro" id="IPR036388">
    <property type="entry name" value="WH-like_DNA-bd_sf"/>
</dbReference>
<evidence type="ECO:0000256" key="1">
    <source>
        <dbReference type="ARBA" id="ARBA00023015"/>
    </source>
</evidence>
<dbReference type="CDD" id="cd06170">
    <property type="entry name" value="LuxR_C_like"/>
    <property type="match status" value="1"/>
</dbReference>
<name>A0ABS5KN48_9ACTN</name>
<evidence type="ECO:0000256" key="3">
    <source>
        <dbReference type="ARBA" id="ARBA00023163"/>
    </source>
</evidence>
<dbReference type="PRINTS" id="PR00038">
    <property type="entry name" value="HTHLUXR"/>
</dbReference>
<organism evidence="5 6">
    <name type="scientific">Catenulispora pinistramenti</name>
    <dbReference type="NCBI Taxonomy" id="2705254"/>
    <lineage>
        <taxon>Bacteria</taxon>
        <taxon>Bacillati</taxon>
        <taxon>Actinomycetota</taxon>
        <taxon>Actinomycetes</taxon>
        <taxon>Catenulisporales</taxon>
        <taxon>Catenulisporaceae</taxon>
        <taxon>Catenulispora</taxon>
    </lineage>
</organism>
<dbReference type="PANTHER" id="PTHR44688">
    <property type="entry name" value="DNA-BINDING TRANSCRIPTIONAL ACTIVATOR DEVR_DOSR"/>
    <property type="match status" value="1"/>
</dbReference>
<dbReference type="InterPro" id="IPR016032">
    <property type="entry name" value="Sig_transdc_resp-reg_C-effctor"/>
</dbReference>
<dbReference type="Proteomes" id="UP000730482">
    <property type="component" value="Unassembled WGS sequence"/>
</dbReference>
<dbReference type="PANTHER" id="PTHR44688:SF16">
    <property type="entry name" value="DNA-BINDING TRANSCRIPTIONAL ACTIVATOR DEVR_DOSR"/>
    <property type="match status" value="1"/>
</dbReference>
<dbReference type="PROSITE" id="PS50043">
    <property type="entry name" value="HTH_LUXR_2"/>
    <property type="match status" value="1"/>
</dbReference>
<dbReference type="InterPro" id="IPR000792">
    <property type="entry name" value="Tscrpt_reg_LuxR_C"/>
</dbReference>
<dbReference type="SUPFAM" id="SSF46894">
    <property type="entry name" value="C-terminal effector domain of the bipartite response regulators"/>
    <property type="match status" value="1"/>
</dbReference>
<evidence type="ECO:0000313" key="6">
    <source>
        <dbReference type="Proteomes" id="UP000730482"/>
    </source>
</evidence>
<comment type="caution">
    <text evidence="5">The sequence shown here is derived from an EMBL/GenBank/DDBJ whole genome shotgun (WGS) entry which is preliminary data.</text>
</comment>
<gene>
    <name evidence="5" type="ORF">KGQ19_11180</name>
</gene>
<keyword evidence="6" id="KW-1185">Reference proteome</keyword>
<keyword evidence="1" id="KW-0805">Transcription regulation</keyword>
<dbReference type="RefSeq" id="WP_212009021.1">
    <property type="nucleotide sequence ID" value="NZ_JAAFYZ010000028.1"/>
</dbReference>
<evidence type="ECO:0000259" key="4">
    <source>
        <dbReference type="PROSITE" id="PS50043"/>
    </source>
</evidence>
<evidence type="ECO:0000256" key="2">
    <source>
        <dbReference type="ARBA" id="ARBA00023125"/>
    </source>
</evidence>
<proteinExistence type="predicted"/>
<dbReference type="Pfam" id="PF00196">
    <property type="entry name" value="GerE"/>
    <property type="match status" value="1"/>
</dbReference>
<evidence type="ECO:0000313" key="5">
    <source>
        <dbReference type="EMBL" id="MBS2547434.1"/>
    </source>
</evidence>
<feature type="domain" description="HTH luxR-type" evidence="4">
    <location>
        <begin position="28"/>
        <end position="93"/>
    </location>
</feature>
<dbReference type="SMART" id="SM00421">
    <property type="entry name" value="HTH_LUXR"/>
    <property type="match status" value="1"/>
</dbReference>
<sequence length="109" mass="11217">MIEIAAGSAGSGSVPCPLTRFGSFTDVHEPKLSLLTPREIEVLSGIGVGLSTRGIARGLGIRESTVKACTTKIFSKLGIVSRVQAALIVATHLASCSSGVACRLHPSRS</sequence>
<keyword evidence="3" id="KW-0804">Transcription</keyword>
<dbReference type="Gene3D" id="1.10.10.10">
    <property type="entry name" value="Winged helix-like DNA-binding domain superfamily/Winged helix DNA-binding domain"/>
    <property type="match status" value="1"/>
</dbReference>
<accession>A0ABS5KN48</accession>